<feature type="region of interest" description="Disordered" evidence="2">
    <location>
        <begin position="284"/>
        <end position="310"/>
    </location>
</feature>
<dbReference type="GO" id="GO:0005737">
    <property type="term" value="C:cytoplasm"/>
    <property type="evidence" value="ECO:0007669"/>
    <property type="project" value="InterPro"/>
</dbReference>
<dbReference type="Proteomes" id="UP000761264">
    <property type="component" value="Unassembled WGS sequence"/>
</dbReference>
<evidence type="ECO:0000256" key="2">
    <source>
        <dbReference type="SAM" id="MobiDB-lite"/>
    </source>
</evidence>
<dbReference type="GO" id="GO:0046417">
    <property type="term" value="P:chorismate metabolic process"/>
    <property type="evidence" value="ECO:0007669"/>
    <property type="project" value="InterPro"/>
</dbReference>
<accession>A0A967C2J3</accession>
<evidence type="ECO:0000256" key="1">
    <source>
        <dbReference type="ARBA" id="ARBA00012404"/>
    </source>
</evidence>
<keyword evidence="5" id="KW-1185">Reference proteome</keyword>
<dbReference type="RefSeq" id="WP_167222938.1">
    <property type="nucleotide sequence ID" value="NZ_JAAQPH010000004.1"/>
</dbReference>
<evidence type="ECO:0000313" key="4">
    <source>
        <dbReference type="EMBL" id="NIA68408.1"/>
    </source>
</evidence>
<evidence type="ECO:0000259" key="3">
    <source>
        <dbReference type="PROSITE" id="PS51168"/>
    </source>
</evidence>
<organism evidence="4 5">
    <name type="scientific">Pelagibius litoralis</name>
    <dbReference type="NCBI Taxonomy" id="374515"/>
    <lineage>
        <taxon>Bacteria</taxon>
        <taxon>Pseudomonadati</taxon>
        <taxon>Pseudomonadota</taxon>
        <taxon>Alphaproteobacteria</taxon>
        <taxon>Rhodospirillales</taxon>
        <taxon>Rhodovibrionaceae</taxon>
        <taxon>Pelagibius</taxon>
    </lineage>
</organism>
<dbReference type="InterPro" id="IPR036263">
    <property type="entry name" value="Chorismate_II_sf"/>
</dbReference>
<sequence length="310" mass="33117">MSEKPTSLDDLRRKIDEIDNSLHDLLMRRTELARQIALAKGSNAVIMRPGREARVLRRLVGRHQGPFPKPVISRIWREIISVFTRLQGPFAAAAFAPEGGSDLSLLARDHFGSLTPITSYGSEMGVLRAVSDGKANIGILPLPESDRGTPWWPKLARSGKASPKIIARLPFAALDGGRRHGPEAVVVSLAEPEESGDDQGYLIVELDEAVSRGALKTLLSDAGFEVRNTQAWVDAPDRPLHLVEVEGFLASDDARVAALVAETDQVSHAWAVGSFAVPLTAEDLANSPAPSTQAENGDASDADAASAGVS</sequence>
<dbReference type="Pfam" id="PF01817">
    <property type="entry name" value="CM_2"/>
    <property type="match status" value="1"/>
</dbReference>
<dbReference type="Gene3D" id="1.20.59.10">
    <property type="entry name" value="Chorismate mutase"/>
    <property type="match status" value="1"/>
</dbReference>
<dbReference type="InterPro" id="IPR036979">
    <property type="entry name" value="CM_dom_sf"/>
</dbReference>
<dbReference type="PROSITE" id="PS51168">
    <property type="entry name" value="CHORISMATE_MUT_2"/>
    <property type="match status" value="1"/>
</dbReference>
<dbReference type="GO" id="GO:0004106">
    <property type="term" value="F:chorismate mutase activity"/>
    <property type="evidence" value="ECO:0007669"/>
    <property type="project" value="UniProtKB-EC"/>
</dbReference>
<keyword evidence="4" id="KW-0413">Isomerase</keyword>
<dbReference type="NCBIfam" id="TIGR01807">
    <property type="entry name" value="CM_P2"/>
    <property type="match status" value="1"/>
</dbReference>
<dbReference type="SUPFAM" id="SSF48600">
    <property type="entry name" value="Chorismate mutase II"/>
    <property type="match status" value="1"/>
</dbReference>
<dbReference type="SMART" id="SM00830">
    <property type="entry name" value="CM_2"/>
    <property type="match status" value="1"/>
</dbReference>
<gene>
    <name evidence="4" type="primary">pheA</name>
    <name evidence="4" type="ORF">HBA54_07365</name>
</gene>
<dbReference type="InterPro" id="IPR002701">
    <property type="entry name" value="CM_II_prokaryot"/>
</dbReference>
<dbReference type="InterPro" id="IPR010957">
    <property type="entry name" value="G/b/e-P-prot_chorismate_mutase"/>
</dbReference>
<dbReference type="AlphaFoldDB" id="A0A967C2J3"/>
<protein>
    <recommendedName>
        <fullName evidence="1">chorismate mutase</fullName>
        <ecNumber evidence="1">5.4.99.5</ecNumber>
    </recommendedName>
</protein>
<name>A0A967C2J3_9PROT</name>
<proteinExistence type="predicted"/>
<evidence type="ECO:0000313" key="5">
    <source>
        <dbReference type="Proteomes" id="UP000761264"/>
    </source>
</evidence>
<dbReference type="GO" id="GO:0009094">
    <property type="term" value="P:L-phenylalanine biosynthetic process"/>
    <property type="evidence" value="ECO:0007669"/>
    <property type="project" value="InterPro"/>
</dbReference>
<comment type="caution">
    <text evidence="4">The sequence shown here is derived from an EMBL/GenBank/DDBJ whole genome shotgun (WGS) entry which is preliminary data.</text>
</comment>
<dbReference type="EC" id="5.4.99.5" evidence="1"/>
<reference evidence="4" key="1">
    <citation type="submission" date="2020-03" db="EMBL/GenBank/DDBJ databases">
        <title>Genome of Pelagibius litoralis DSM 21314T.</title>
        <authorList>
            <person name="Wang G."/>
        </authorList>
    </citation>
    <scope>NUCLEOTIDE SEQUENCE</scope>
    <source>
        <strain evidence="4">DSM 21314</strain>
    </source>
</reference>
<dbReference type="EMBL" id="JAAQPH010000004">
    <property type="protein sequence ID" value="NIA68408.1"/>
    <property type="molecule type" value="Genomic_DNA"/>
</dbReference>
<feature type="domain" description="Chorismate mutase" evidence="3">
    <location>
        <begin position="2"/>
        <end position="91"/>
    </location>
</feature>